<dbReference type="HOGENOM" id="CLU_303169_0_0_1"/>
<dbReference type="InterPro" id="IPR018488">
    <property type="entry name" value="cNMP-bd_CS"/>
</dbReference>
<accession>Q24C36</accession>
<feature type="domain" description="Cyclic nucleotide-binding" evidence="1">
    <location>
        <begin position="286"/>
        <end position="407"/>
    </location>
</feature>
<dbReference type="PRINTS" id="PR00103">
    <property type="entry name" value="CAMPKINASE"/>
</dbReference>
<feature type="domain" description="Cyclic nucleotide-binding" evidence="1">
    <location>
        <begin position="219"/>
        <end position="266"/>
    </location>
</feature>
<proteinExistence type="predicted"/>
<dbReference type="SMART" id="SM00100">
    <property type="entry name" value="cNMP"/>
    <property type="match status" value="1"/>
</dbReference>
<feature type="domain" description="Cyclic nucleotide-binding" evidence="1">
    <location>
        <begin position="75"/>
        <end position="149"/>
    </location>
</feature>
<dbReference type="KEGG" id="tet:TTHERM_00697400"/>
<organism evidence="2 3">
    <name type="scientific">Tetrahymena thermophila (strain SB210)</name>
    <dbReference type="NCBI Taxonomy" id="312017"/>
    <lineage>
        <taxon>Eukaryota</taxon>
        <taxon>Sar</taxon>
        <taxon>Alveolata</taxon>
        <taxon>Ciliophora</taxon>
        <taxon>Intramacronucleata</taxon>
        <taxon>Oligohymenophorea</taxon>
        <taxon>Hymenostomatida</taxon>
        <taxon>Tetrahymenina</taxon>
        <taxon>Tetrahymenidae</taxon>
        <taxon>Tetrahymena</taxon>
    </lineage>
</organism>
<reference evidence="3" key="1">
    <citation type="journal article" date="2006" name="PLoS Biol.">
        <title>Macronuclear genome sequence of the ciliate Tetrahymena thermophila, a model eukaryote.</title>
        <authorList>
            <person name="Eisen J.A."/>
            <person name="Coyne R.S."/>
            <person name="Wu M."/>
            <person name="Wu D."/>
            <person name="Thiagarajan M."/>
            <person name="Wortman J.R."/>
            <person name="Badger J.H."/>
            <person name="Ren Q."/>
            <person name="Amedeo P."/>
            <person name="Jones K.M."/>
            <person name="Tallon L.J."/>
            <person name="Delcher A.L."/>
            <person name="Salzberg S.L."/>
            <person name="Silva J.C."/>
            <person name="Haas B.J."/>
            <person name="Majoros W.H."/>
            <person name="Farzad M."/>
            <person name="Carlton J.M."/>
            <person name="Smith R.K. Jr."/>
            <person name="Garg J."/>
            <person name="Pearlman R.E."/>
            <person name="Karrer K.M."/>
            <person name="Sun L."/>
            <person name="Manning G."/>
            <person name="Elde N.C."/>
            <person name="Turkewitz A.P."/>
            <person name="Asai D.J."/>
            <person name="Wilkes D.E."/>
            <person name="Wang Y."/>
            <person name="Cai H."/>
            <person name="Collins K."/>
            <person name="Stewart B.A."/>
            <person name="Lee S.R."/>
            <person name="Wilamowska K."/>
            <person name="Weinberg Z."/>
            <person name="Ruzzo W.L."/>
            <person name="Wloga D."/>
            <person name="Gaertig J."/>
            <person name="Frankel J."/>
            <person name="Tsao C.-C."/>
            <person name="Gorovsky M.A."/>
            <person name="Keeling P.J."/>
            <person name="Waller R.F."/>
            <person name="Patron N.J."/>
            <person name="Cherry J.M."/>
            <person name="Stover N.A."/>
            <person name="Krieger C.J."/>
            <person name="del Toro C."/>
            <person name="Ryder H.F."/>
            <person name="Williamson S.C."/>
            <person name="Barbeau R.A."/>
            <person name="Hamilton E.P."/>
            <person name="Orias E."/>
        </authorList>
    </citation>
    <scope>NUCLEOTIDE SEQUENCE [LARGE SCALE GENOMIC DNA]</scope>
    <source>
        <strain evidence="3">SB210</strain>
    </source>
</reference>
<dbReference type="CDD" id="cd00038">
    <property type="entry name" value="CAP_ED"/>
    <property type="match status" value="2"/>
</dbReference>
<evidence type="ECO:0000259" key="1">
    <source>
        <dbReference type="PROSITE" id="PS50042"/>
    </source>
</evidence>
<dbReference type="PROSITE" id="PS50042">
    <property type="entry name" value="CNMP_BINDING_3"/>
    <property type="match status" value="3"/>
</dbReference>
<dbReference type="EMBL" id="GG662372">
    <property type="protein sequence ID" value="EAS05402.2"/>
    <property type="molecule type" value="Genomic_DNA"/>
</dbReference>
<evidence type="ECO:0000313" key="3">
    <source>
        <dbReference type="Proteomes" id="UP000009168"/>
    </source>
</evidence>
<sequence>MSKIYDGSESPIISPVKIQMDQTANDFDVKQFTNFYCFNSDQLKKQALNYLKKIPNKRTNHENYMIFRAMMQIKFFKELAQDYGKETAEICCSCLRYKCTQPGQTLFKQGDRGDAFYIIMKGSVGVNIKTYTSIEDGQKKAELSVDYNKLQISPNQNHKEKNQAIFQKATNKLMVMNSIHRNSTEQKISYHNEIHIDVLERKNEDFEEKVLLQPILQEVKELKTGDSFGELALLKGTKGSLRAATIISKELTYYAYLVKEDFQNILKDKEQGKLDQNIANFSKCKLFEGLDENELRTIFLYCQNKQMKRDHVVYKQNDTSDFFYIIKSGEFQIIKSQQIKDKKDVQYYEDVQMPLSFRNYHGRIQKEIAISILSSGQFFGHMEILQKTTRQYAVKCISSQGELYAISSNHDEKFKDMNEQNSHLLLQNSYDKQFYDKILHYTKNTSVKLPSVLQNIMFNSRGLNNSKVNIKENQSLCLNQQDQLKQQQSLLNSSVNQQSQSQLSQIGLSKYAINTNQSIFNDDKKRKLNNSTSIASNLMIQSQFEGKEQRLNENMPNQLNLKKQFSELSFRTGALSNNLDLNSPKQKDFENQLKKTKSSFSQNNPYLSQIDQSFNIASENDHIQQNNHTDHQKQQIRPLSLSLNTQQENQKNEFIKLQDQNIQKLNQNLIKNKSVIETKPSIQSQQLSNETEQKSLKNSLSSNKLPILPQIKYYYSSNKKSQFTNRISNSLIQKNLNQDSKSDQNSTEIQPFAKCYTEDFQADSFIQTNSFYSQLEGDDRDKLEVITKIDGADSIQVGSDNLLKCDQFYGTKNQEQTSQYDDIKKRMDLFHEKLKLEKEQSSIEKHHKLLIEMENVQQQERQKKQNIQQSAIKVINNMDGYRQLKQKLESIQLAIQAKSEKGTVSKETKKEIMNRFFSFIKNMDLAKIQSKKTDRYKFADFRAFEKAIEQKTQNIKAQHQKKKSSLIQKANLMQNSS</sequence>
<dbReference type="AlphaFoldDB" id="Q24C36"/>
<dbReference type="OrthoDB" id="166212at2759"/>
<dbReference type="STRING" id="312017.Q24C36"/>
<evidence type="ECO:0000313" key="2">
    <source>
        <dbReference type="EMBL" id="EAS05402.2"/>
    </source>
</evidence>
<name>Q24C36_TETTS</name>
<dbReference type="GeneID" id="7826403"/>
<protein>
    <submittedName>
        <fullName evidence="2">Cyclic nucleotide-binding domain protein</fullName>
    </submittedName>
</protein>
<dbReference type="InterPro" id="IPR000595">
    <property type="entry name" value="cNMP-bd_dom"/>
</dbReference>
<dbReference type="Gene3D" id="2.60.120.10">
    <property type="entry name" value="Jelly Rolls"/>
    <property type="match status" value="2"/>
</dbReference>
<keyword evidence="3" id="KW-1185">Reference proteome</keyword>
<gene>
    <name evidence="2" type="ORF">TTHERM_00697400</name>
</gene>
<dbReference type="InterPro" id="IPR014710">
    <property type="entry name" value="RmlC-like_jellyroll"/>
</dbReference>
<dbReference type="Proteomes" id="UP000009168">
    <property type="component" value="Unassembled WGS sequence"/>
</dbReference>
<dbReference type="PANTHER" id="PTHR23011:SF28">
    <property type="entry name" value="CYCLIC NUCLEOTIDE-BINDING DOMAIN CONTAINING PROTEIN"/>
    <property type="match status" value="1"/>
</dbReference>
<dbReference type="RefSeq" id="XP_001025647.2">
    <property type="nucleotide sequence ID" value="XM_001025647.2"/>
</dbReference>
<dbReference type="SUPFAM" id="SSF51206">
    <property type="entry name" value="cAMP-binding domain-like"/>
    <property type="match status" value="2"/>
</dbReference>
<dbReference type="InParanoid" id="Q24C36"/>
<dbReference type="InterPro" id="IPR018490">
    <property type="entry name" value="cNMP-bd_dom_sf"/>
</dbReference>
<dbReference type="PANTHER" id="PTHR23011">
    <property type="entry name" value="CYCLIC NUCLEOTIDE-BINDING DOMAIN CONTAINING PROTEIN"/>
    <property type="match status" value="1"/>
</dbReference>
<dbReference type="PROSITE" id="PS00889">
    <property type="entry name" value="CNMP_BINDING_2"/>
    <property type="match status" value="1"/>
</dbReference>